<dbReference type="PANTHER" id="PTHR10884">
    <property type="entry name" value="NADH DEHYDROGENASE UBIQUINONE IRON-SULFUR PROTEIN 3"/>
    <property type="match status" value="1"/>
</dbReference>
<sequence length="178" mass="20373">MAMDAILKNLSARCALGELDKRRADLWFVTVDPAHVRPALAHLRDNEGFTHLVLLTAVDWMEEGRFQLTYLLHNRAAALDVGLRCFIDRETATMESIHDMWATAATYQRELKEMFGIDFPGSPGVDDEFILEGWAEIPPYRRDFDTLAYAEATYTNRPGRASEDPEEYMQRKLYPEGA</sequence>
<evidence type="ECO:0000313" key="4">
    <source>
        <dbReference type="EMBL" id="OSM04075.1"/>
    </source>
</evidence>
<dbReference type="Proteomes" id="UP000194003">
    <property type="component" value="Unassembled WGS sequence"/>
</dbReference>
<protein>
    <submittedName>
        <fullName evidence="4">Putative NADH dehydrogenase (Ubiquinone), 30 kDa subunit</fullName>
    </submittedName>
</protein>
<dbReference type="STRING" id="1434232.MAIT1_03667"/>
<proteinExistence type="inferred from homology"/>
<dbReference type="InterPro" id="IPR037232">
    <property type="entry name" value="NADH_quin_OxRdtase_su_C/D-like"/>
</dbReference>
<evidence type="ECO:0000256" key="1">
    <source>
        <dbReference type="ARBA" id="ARBA00007569"/>
    </source>
</evidence>
<dbReference type="AlphaFoldDB" id="A0A1Y2K3U2"/>
<accession>A0A1Y2K3U2</accession>
<dbReference type="Gene3D" id="3.30.460.80">
    <property type="entry name" value="NADH:ubiquinone oxidoreductase, 30kDa subunit"/>
    <property type="match status" value="1"/>
</dbReference>
<keyword evidence="5" id="KW-1185">Reference proteome</keyword>
<comment type="caution">
    <text evidence="4">The sequence shown here is derived from an EMBL/GenBank/DDBJ whole genome shotgun (WGS) entry which is preliminary data.</text>
</comment>
<organism evidence="4 5">
    <name type="scientific">Magnetofaba australis IT-1</name>
    <dbReference type="NCBI Taxonomy" id="1434232"/>
    <lineage>
        <taxon>Bacteria</taxon>
        <taxon>Pseudomonadati</taxon>
        <taxon>Pseudomonadota</taxon>
        <taxon>Magnetococcia</taxon>
        <taxon>Magnetococcales</taxon>
        <taxon>Magnetococcaceae</taxon>
        <taxon>Magnetofaba</taxon>
    </lineage>
</organism>
<gene>
    <name evidence="4" type="ORF">MAIT1_03667</name>
</gene>
<reference evidence="4 5" key="1">
    <citation type="journal article" date="2016" name="BMC Genomics">
        <title>Combined genomic and structural analyses of a cultured magnetotactic bacterium reveals its niche adaptation to a dynamic environment.</title>
        <authorList>
            <person name="Araujo A.C."/>
            <person name="Morillo V."/>
            <person name="Cypriano J."/>
            <person name="Teixeira L.C."/>
            <person name="Leao P."/>
            <person name="Lyra S."/>
            <person name="Almeida L.G."/>
            <person name="Bazylinski D.A."/>
            <person name="Vasconcellos A.T."/>
            <person name="Abreu F."/>
            <person name="Lins U."/>
        </authorList>
    </citation>
    <scope>NUCLEOTIDE SEQUENCE [LARGE SCALE GENOMIC DNA]</scope>
    <source>
        <strain evidence="4 5">IT-1</strain>
    </source>
</reference>
<feature type="compositionally biased region" description="Basic and acidic residues" evidence="2">
    <location>
        <begin position="160"/>
        <end position="178"/>
    </location>
</feature>
<dbReference type="PANTHER" id="PTHR10884:SF14">
    <property type="entry name" value="NADH DEHYDROGENASE [UBIQUINONE] IRON-SULFUR PROTEIN 3, MITOCHONDRIAL"/>
    <property type="match status" value="1"/>
</dbReference>
<dbReference type="EMBL" id="LVJN01000019">
    <property type="protein sequence ID" value="OSM04075.1"/>
    <property type="molecule type" value="Genomic_DNA"/>
</dbReference>
<feature type="domain" description="NADH:ubiquinone oxidoreductase 30kDa subunit" evidence="3">
    <location>
        <begin position="29"/>
        <end position="147"/>
    </location>
</feature>
<name>A0A1Y2K3U2_9PROT</name>
<dbReference type="SUPFAM" id="SSF143243">
    <property type="entry name" value="Nqo5-like"/>
    <property type="match status" value="1"/>
</dbReference>
<evidence type="ECO:0000313" key="5">
    <source>
        <dbReference type="Proteomes" id="UP000194003"/>
    </source>
</evidence>
<feature type="region of interest" description="Disordered" evidence="2">
    <location>
        <begin position="156"/>
        <end position="178"/>
    </location>
</feature>
<dbReference type="GO" id="GO:0008137">
    <property type="term" value="F:NADH dehydrogenase (ubiquinone) activity"/>
    <property type="evidence" value="ECO:0007669"/>
    <property type="project" value="InterPro"/>
</dbReference>
<comment type="similarity">
    <text evidence="1">Belongs to the complex I 30 kDa subunit family.</text>
</comment>
<keyword evidence="4" id="KW-0830">Ubiquinone</keyword>
<dbReference type="OrthoDB" id="9803286at2"/>
<evidence type="ECO:0000259" key="3">
    <source>
        <dbReference type="Pfam" id="PF00329"/>
    </source>
</evidence>
<evidence type="ECO:0000256" key="2">
    <source>
        <dbReference type="SAM" id="MobiDB-lite"/>
    </source>
</evidence>
<dbReference type="Pfam" id="PF00329">
    <property type="entry name" value="Complex1_30kDa"/>
    <property type="match status" value="1"/>
</dbReference>
<dbReference type="InterPro" id="IPR001268">
    <property type="entry name" value="NADH_UbQ_OxRdtase_30kDa_su"/>
</dbReference>